<proteinExistence type="predicted"/>
<keyword evidence="2" id="KW-1185">Reference proteome</keyword>
<dbReference type="EMBL" id="SRLO01005022">
    <property type="protein sequence ID" value="TNN29930.1"/>
    <property type="molecule type" value="Genomic_DNA"/>
</dbReference>
<protein>
    <submittedName>
        <fullName evidence="1">Uncharacterized protein</fullName>
    </submittedName>
</protein>
<dbReference type="Proteomes" id="UP000314294">
    <property type="component" value="Unassembled WGS sequence"/>
</dbReference>
<evidence type="ECO:0000313" key="1">
    <source>
        <dbReference type="EMBL" id="TNN29930.1"/>
    </source>
</evidence>
<evidence type="ECO:0000313" key="2">
    <source>
        <dbReference type="Proteomes" id="UP000314294"/>
    </source>
</evidence>
<name>A0A4Z2EMX9_9TELE</name>
<reference evidence="1 2" key="1">
    <citation type="submission" date="2019-03" db="EMBL/GenBank/DDBJ databases">
        <title>First draft genome of Liparis tanakae, snailfish: a comprehensive survey of snailfish specific genes.</title>
        <authorList>
            <person name="Kim W."/>
            <person name="Song I."/>
            <person name="Jeong J.-H."/>
            <person name="Kim D."/>
            <person name="Kim S."/>
            <person name="Ryu S."/>
            <person name="Song J.Y."/>
            <person name="Lee S.K."/>
        </authorList>
    </citation>
    <scope>NUCLEOTIDE SEQUENCE [LARGE SCALE GENOMIC DNA]</scope>
    <source>
        <tissue evidence="1">Muscle</tissue>
    </source>
</reference>
<organism evidence="1 2">
    <name type="scientific">Liparis tanakae</name>
    <name type="common">Tanaka's snailfish</name>
    <dbReference type="NCBI Taxonomy" id="230148"/>
    <lineage>
        <taxon>Eukaryota</taxon>
        <taxon>Metazoa</taxon>
        <taxon>Chordata</taxon>
        <taxon>Craniata</taxon>
        <taxon>Vertebrata</taxon>
        <taxon>Euteleostomi</taxon>
        <taxon>Actinopterygii</taxon>
        <taxon>Neopterygii</taxon>
        <taxon>Teleostei</taxon>
        <taxon>Neoteleostei</taxon>
        <taxon>Acanthomorphata</taxon>
        <taxon>Eupercaria</taxon>
        <taxon>Perciformes</taxon>
        <taxon>Cottioidei</taxon>
        <taxon>Cottales</taxon>
        <taxon>Liparidae</taxon>
        <taxon>Liparis</taxon>
    </lineage>
</organism>
<accession>A0A4Z2EMX9</accession>
<comment type="caution">
    <text evidence="1">The sequence shown here is derived from an EMBL/GenBank/DDBJ whole genome shotgun (WGS) entry which is preliminary data.</text>
</comment>
<sequence length="60" mass="6311">MEKESLESSSRSVVVISGRCSHALLVLFGKLKTATPSPIFAVLLSSSTGAKRKASNRYGG</sequence>
<gene>
    <name evidence="1" type="ORF">EYF80_059919</name>
</gene>
<dbReference type="AlphaFoldDB" id="A0A4Z2EMX9"/>